<organism evidence="1 2">
    <name type="scientific">Triparma strigata</name>
    <dbReference type="NCBI Taxonomy" id="1606541"/>
    <lineage>
        <taxon>Eukaryota</taxon>
        <taxon>Sar</taxon>
        <taxon>Stramenopiles</taxon>
        <taxon>Ochrophyta</taxon>
        <taxon>Bolidophyceae</taxon>
        <taxon>Parmales</taxon>
        <taxon>Triparmaceae</taxon>
        <taxon>Triparma</taxon>
    </lineage>
</organism>
<gene>
    <name evidence="1" type="ORF">TrST_g1349</name>
</gene>
<dbReference type="EMBL" id="BRXY01000439">
    <property type="protein sequence ID" value="GMH95250.1"/>
    <property type="molecule type" value="Genomic_DNA"/>
</dbReference>
<accession>A0A9W7BW76</accession>
<evidence type="ECO:0000313" key="1">
    <source>
        <dbReference type="EMBL" id="GMH95250.1"/>
    </source>
</evidence>
<name>A0A9W7BW76_9STRA</name>
<dbReference type="AlphaFoldDB" id="A0A9W7BW76"/>
<protein>
    <submittedName>
        <fullName evidence="1">Uncharacterized protein</fullName>
    </submittedName>
</protein>
<comment type="caution">
    <text evidence="1">The sequence shown here is derived from an EMBL/GenBank/DDBJ whole genome shotgun (WGS) entry which is preliminary data.</text>
</comment>
<evidence type="ECO:0000313" key="2">
    <source>
        <dbReference type="Proteomes" id="UP001165085"/>
    </source>
</evidence>
<proteinExistence type="predicted"/>
<sequence length="299" mass="33409">MEGGKERMGEALDFVPPSLPLLLSPYTLSLLLFLPPSLPLLRSLTRLHASLPPHLNLPLLSILLSVPNEKKVATKILKNILKYYDQSWNNERDAHHYAELISNLCTTRYGSSLILNITTACYGNLFWDALTLRLLNLTPLESLKKELNKKVRGYIERNVGEFFEGESGGDNETMTVVKLAGCVGWGGDVGGYLKRFLGRGGRGRWFWKAVEEMAGMCEDGGEVIVEVAEQGGGEDILRRLYDKYDPMKPSVYTPLEVNSIMAAYMPNLELSDDVKNELGAYQILNGGEGELDEEYDFLL</sequence>
<dbReference type="Proteomes" id="UP001165085">
    <property type="component" value="Unassembled WGS sequence"/>
</dbReference>
<reference evidence="2" key="1">
    <citation type="journal article" date="2023" name="Commun. Biol.">
        <title>Genome analysis of Parmales, the sister group of diatoms, reveals the evolutionary specialization of diatoms from phago-mixotrophs to photoautotrophs.</title>
        <authorList>
            <person name="Ban H."/>
            <person name="Sato S."/>
            <person name="Yoshikawa S."/>
            <person name="Yamada K."/>
            <person name="Nakamura Y."/>
            <person name="Ichinomiya M."/>
            <person name="Sato N."/>
            <person name="Blanc-Mathieu R."/>
            <person name="Endo H."/>
            <person name="Kuwata A."/>
            <person name="Ogata H."/>
        </authorList>
    </citation>
    <scope>NUCLEOTIDE SEQUENCE [LARGE SCALE GENOMIC DNA]</scope>
    <source>
        <strain evidence="2">NIES 3701</strain>
    </source>
</reference>
<keyword evidence="2" id="KW-1185">Reference proteome</keyword>